<dbReference type="AlphaFoldDB" id="A0AAN7TMK9"/>
<dbReference type="Proteomes" id="UP001310890">
    <property type="component" value="Unassembled WGS sequence"/>
</dbReference>
<gene>
    <name evidence="2" type="ORF">LTR62_006655</name>
</gene>
<comment type="caution">
    <text evidence="2">The sequence shown here is derived from an EMBL/GenBank/DDBJ whole genome shotgun (WGS) entry which is preliminary data.</text>
</comment>
<accession>A0AAN7TMK9</accession>
<evidence type="ECO:0000313" key="2">
    <source>
        <dbReference type="EMBL" id="KAK5116934.1"/>
    </source>
</evidence>
<feature type="compositionally biased region" description="Polar residues" evidence="1">
    <location>
        <begin position="15"/>
        <end position="32"/>
    </location>
</feature>
<reference evidence="2" key="1">
    <citation type="submission" date="2023-08" db="EMBL/GenBank/DDBJ databases">
        <title>Black Yeasts Isolated from many extreme environments.</title>
        <authorList>
            <person name="Coleine C."/>
            <person name="Stajich J.E."/>
            <person name="Selbmann L."/>
        </authorList>
    </citation>
    <scope>NUCLEOTIDE SEQUENCE</scope>
    <source>
        <strain evidence="2">CCFEE 5401</strain>
    </source>
</reference>
<feature type="region of interest" description="Disordered" evidence="1">
    <location>
        <begin position="1"/>
        <end position="42"/>
    </location>
</feature>
<dbReference type="EMBL" id="JAVRRL010000006">
    <property type="protein sequence ID" value="KAK5116934.1"/>
    <property type="molecule type" value="Genomic_DNA"/>
</dbReference>
<organism evidence="2 3">
    <name type="scientific">Meristemomyces frigidus</name>
    <dbReference type="NCBI Taxonomy" id="1508187"/>
    <lineage>
        <taxon>Eukaryota</taxon>
        <taxon>Fungi</taxon>
        <taxon>Dikarya</taxon>
        <taxon>Ascomycota</taxon>
        <taxon>Pezizomycotina</taxon>
        <taxon>Dothideomycetes</taxon>
        <taxon>Dothideomycetidae</taxon>
        <taxon>Mycosphaerellales</taxon>
        <taxon>Teratosphaeriaceae</taxon>
        <taxon>Meristemomyces</taxon>
    </lineage>
</organism>
<name>A0AAN7TMK9_9PEZI</name>
<evidence type="ECO:0000256" key="1">
    <source>
        <dbReference type="SAM" id="MobiDB-lite"/>
    </source>
</evidence>
<sequence>MAESSLRSRSVEPSAHQQKSAYNVSSISQDSADSPYYDSLPFSETGHELQHVFQNNENDKEDLARLGKKQEFIDRLCGHLHGDLGVHYNHPIRGVHE</sequence>
<proteinExistence type="predicted"/>
<protein>
    <submittedName>
        <fullName evidence="2">Uncharacterized protein</fullName>
    </submittedName>
</protein>
<evidence type="ECO:0000313" key="3">
    <source>
        <dbReference type="Proteomes" id="UP001310890"/>
    </source>
</evidence>